<organism evidence="4 5">
    <name type="scientific">Dongia soli</name>
    <dbReference type="NCBI Taxonomy" id="600628"/>
    <lineage>
        <taxon>Bacteria</taxon>
        <taxon>Pseudomonadati</taxon>
        <taxon>Pseudomonadota</taxon>
        <taxon>Alphaproteobacteria</taxon>
        <taxon>Rhodospirillales</taxon>
        <taxon>Dongiaceae</taxon>
        <taxon>Dongia</taxon>
    </lineage>
</organism>
<comment type="caution">
    <text evidence="4">The sequence shown here is derived from an EMBL/GenBank/DDBJ whole genome shotgun (WGS) entry which is preliminary data.</text>
</comment>
<dbReference type="EMBL" id="JAXCLW010000002">
    <property type="protein sequence ID" value="MDY0883088.1"/>
    <property type="molecule type" value="Genomic_DNA"/>
</dbReference>
<evidence type="ECO:0000256" key="3">
    <source>
        <dbReference type="ARBA" id="ARBA00022842"/>
    </source>
</evidence>
<name>A0ABU5EA63_9PROT</name>
<dbReference type="PANTHER" id="PTHR20854">
    <property type="entry name" value="INOSITOL MONOPHOSPHATASE"/>
    <property type="match status" value="1"/>
</dbReference>
<keyword evidence="2" id="KW-0479">Metal-binding</keyword>
<dbReference type="Pfam" id="PF00459">
    <property type="entry name" value="Inositol_P"/>
    <property type="match status" value="1"/>
</dbReference>
<dbReference type="Proteomes" id="UP001279642">
    <property type="component" value="Unassembled WGS sequence"/>
</dbReference>
<evidence type="ECO:0000313" key="5">
    <source>
        <dbReference type="Proteomes" id="UP001279642"/>
    </source>
</evidence>
<dbReference type="CDD" id="cd01637">
    <property type="entry name" value="IMPase_like"/>
    <property type="match status" value="1"/>
</dbReference>
<dbReference type="PANTHER" id="PTHR20854:SF4">
    <property type="entry name" value="INOSITOL-1-MONOPHOSPHATASE-RELATED"/>
    <property type="match status" value="1"/>
</dbReference>
<dbReference type="PROSITE" id="PS00630">
    <property type="entry name" value="IMP_2"/>
    <property type="match status" value="1"/>
</dbReference>
<keyword evidence="3" id="KW-0460">Magnesium</keyword>
<keyword evidence="5" id="KW-1185">Reference proteome</keyword>
<gene>
    <name evidence="4" type="ORF">SMD27_09545</name>
</gene>
<dbReference type="Gene3D" id="3.30.540.10">
    <property type="entry name" value="Fructose-1,6-Bisphosphatase, subunit A, domain 1"/>
    <property type="match status" value="1"/>
</dbReference>
<dbReference type="SUPFAM" id="SSF56655">
    <property type="entry name" value="Carbohydrate phosphatase"/>
    <property type="match status" value="1"/>
</dbReference>
<sequence>MKVYDIEIPDPHKIAELMAEIAQAQILPRFRCLEEGEWREKGPGDIVTVADEEAEAALTPRLQSLLPGSVVLGEEAAAADPSLMGLLRKHQPVWIIDPVDGTANFAAGKPDFCSMLALVSGDRLLAGWIHEPINGRTTMAVARQGIEILGSPQDRTLSDRTDGKLRGVVAVGHRGKEDLARRANAVRAKIDQVRSLRCAGLDYLRLLAGDLDFLLFSGVMPWDHAAGALIVHESGGLAGYLGNGGDYIASNALTAEGVLAAAEPAVWHQVAATLAGGSAAMATG</sequence>
<dbReference type="RefSeq" id="WP_320508137.1">
    <property type="nucleotide sequence ID" value="NZ_JAXCLW010000002.1"/>
</dbReference>
<accession>A0ABU5EA63</accession>
<dbReference type="InterPro" id="IPR020550">
    <property type="entry name" value="Inositol_monophosphatase_CS"/>
</dbReference>
<comment type="similarity">
    <text evidence="1">Belongs to the inositol monophosphatase superfamily.</text>
</comment>
<evidence type="ECO:0000313" key="4">
    <source>
        <dbReference type="EMBL" id="MDY0883088.1"/>
    </source>
</evidence>
<evidence type="ECO:0000256" key="2">
    <source>
        <dbReference type="ARBA" id="ARBA00022723"/>
    </source>
</evidence>
<evidence type="ECO:0000256" key="1">
    <source>
        <dbReference type="ARBA" id="ARBA00009759"/>
    </source>
</evidence>
<protein>
    <submittedName>
        <fullName evidence="4">Inositol monophosphatase</fullName>
    </submittedName>
</protein>
<dbReference type="InterPro" id="IPR000760">
    <property type="entry name" value="Inositol_monophosphatase-like"/>
</dbReference>
<dbReference type="PRINTS" id="PR00377">
    <property type="entry name" value="IMPHPHTASES"/>
</dbReference>
<dbReference type="Gene3D" id="3.40.190.80">
    <property type="match status" value="1"/>
</dbReference>
<reference evidence="4 5" key="1">
    <citation type="journal article" date="2016" name="Antonie Van Leeuwenhoek">
        <title>Dongia soli sp. nov., isolated from soil from Dokdo, Korea.</title>
        <authorList>
            <person name="Kim D.U."/>
            <person name="Lee H."/>
            <person name="Kim H."/>
            <person name="Kim S.G."/>
            <person name="Ka J.O."/>
        </authorList>
    </citation>
    <scope>NUCLEOTIDE SEQUENCE [LARGE SCALE GENOMIC DNA]</scope>
    <source>
        <strain evidence="4 5">D78</strain>
    </source>
</reference>
<proteinExistence type="inferred from homology"/>